<feature type="transmembrane region" description="Helical" evidence="5">
    <location>
        <begin position="53"/>
        <end position="72"/>
    </location>
</feature>
<dbReference type="Proteomes" id="UP000254737">
    <property type="component" value="Unassembled WGS sequence"/>
</dbReference>
<evidence type="ECO:0000256" key="2">
    <source>
        <dbReference type="ARBA" id="ARBA00022692"/>
    </source>
</evidence>
<feature type="transmembrane region" description="Helical" evidence="5">
    <location>
        <begin position="401"/>
        <end position="419"/>
    </location>
</feature>
<dbReference type="GO" id="GO:0015134">
    <property type="term" value="F:hexuronate transmembrane transporter activity"/>
    <property type="evidence" value="ECO:0007669"/>
    <property type="project" value="TreeGrafter"/>
</dbReference>
<protein>
    <submittedName>
        <fullName evidence="7">Hexuronate transporter</fullName>
    </submittedName>
</protein>
<feature type="transmembrane region" description="Helical" evidence="5">
    <location>
        <begin position="271"/>
        <end position="290"/>
    </location>
</feature>
<dbReference type="PANTHER" id="PTHR11662">
    <property type="entry name" value="SOLUTE CARRIER FAMILY 17"/>
    <property type="match status" value="1"/>
</dbReference>
<dbReference type="InterPro" id="IPR036259">
    <property type="entry name" value="MFS_trans_sf"/>
</dbReference>
<evidence type="ECO:0000313" key="7">
    <source>
        <dbReference type="EMBL" id="STD56149.1"/>
    </source>
</evidence>
<name>A0A376G639_9FLAO</name>
<dbReference type="CDD" id="cd17319">
    <property type="entry name" value="MFS_ExuT_GudP_like"/>
    <property type="match status" value="1"/>
</dbReference>
<dbReference type="EMBL" id="UFXS01000001">
    <property type="protein sequence ID" value="STD56149.1"/>
    <property type="molecule type" value="Genomic_DNA"/>
</dbReference>
<dbReference type="InterPro" id="IPR020846">
    <property type="entry name" value="MFS_dom"/>
</dbReference>
<dbReference type="PROSITE" id="PS50850">
    <property type="entry name" value="MFS"/>
    <property type="match status" value="1"/>
</dbReference>
<dbReference type="RefSeq" id="WP_115000426.1">
    <property type="nucleotide sequence ID" value="NZ_UFXS01000001.1"/>
</dbReference>
<dbReference type="STRING" id="343874.GCA_000805695_00123"/>
<feature type="transmembrane region" description="Helical" evidence="5">
    <location>
        <begin position="130"/>
        <end position="151"/>
    </location>
</feature>
<organism evidence="7 8">
    <name type="scientific">Empedobacter falsenii</name>
    <dbReference type="NCBI Taxonomy" id="343874"/>
    <lineage>
        <taxon>Bacteria</taxon>
        <taxon>Pseudomonadati</taxon>
        <taxon>Bacteroidota</taxon>
        <taxon>Flavobacteriia</taxon>
        <taxon>Flavobacteriales</taxon>
        <taxon>Weeksellaceae</taxon>
        <taxon>Empedobacter</taxon>
    </lineage>
</organism>
<dbReference type="AlphaFoldDB" id="A0A376G639"/>
<reference evidence="7 8" key="1">
    <citation type="submission" date="2018-06" db="EMBL/GenBank/DDBJ databases">
        <authorList>
            <consortium name="Pathogen Informatics"/>
            <person name="Doyle S."/>
        </authorList>
    </citation>
    <scope>NUCLEOTIDE SEQUENCE [LARGE SCALE GENOMIC DNA]</scope>
    <source>
        <strain evidence="7 8">NCTC13456</strain>
    </source>
</reference>
<keyword evidence="4 5" id="KW-0472">Membrane</keyword>
<evidence type="ECO:0000256" key="5">
    <source>
        <dbReference type="SAM" id="Phobius"/>
    </source>
</evidence>
<evidence type="ECO:0000256" key="1">
    <source>
        <dbReference type="ARBA" id="ARBA00004141"/>
    </source>
</evidence>
<feature type="transmembrane region" description="Helical" evidence="5">
    <location>
        <begin position="477"/>
        <end position="499"/>
    </location>
</feature>
<feature type="transmembrane region" description="Helical" evidence="5">
    <location>
        <begin position="310"/>
        <end position="331"/>
    </location>
</feature>
<gene>
    <name evidence="7" type="primary">exuT</name>
    <name evidence="7" type="ORF">NCTC13456_02130</name>
</gene>
<dbReference type="InterPro" id="IPR011701">
    <property type="entry name" value="MFS"/>
</dbReference>
<evidence type="ECO:0000313" key="8">
    <source>
        <dbReference type="Proteomes" id="UP000254737"/>
    </source>
</evidence>
<keyword evidence="3 5" id="KW-1133">Transmembrane helix</keyword>
<feature type="transmembrane region" description="Helical" evidence="5">
    <location>
        <begin position="206"/>
        <end position="225"/>
    </location>
</feature>
<dbReference type="GO" id="GO:0016020">
    <property type="term" value="C:membrane"/>
    <property type="evidence" value="ECO:0007669"/>
    <property type="project" value="UniProtKB-SubCell"/>
</dbReference>
<dbReference type="SUPFAM" id="SSF103473">
    <property type="entry name" value="MFS general substrate transporter"/>
    <property type="match status" value="1"/>
</dbReference>
<accession>A0A376G639</accession>
<evidence type="ECO:0000259" key="6">
    <source>
        <dbReference type="PROSITE" id="PS50850"/>
    </source>
</evidence>
<dbReference type="InterPro" id="IPR050382">
    <property type="entry name" value="MFS_Na/Anion_cotransporter"/>
</dbReference>
<feature type="domain" description="Major facilitator superfamily (MFS) profile" evidence="6">
    <location>
        <begin position="16"/>
        <end position="503"/>
    </location>
</feature>
<comment type="subcellular location">
    <subcellularLocation>
        <location evidence="1">Membrane</location>
        <topology evidence="1">Multi-pass membrane protein</topology>
    </subcellularLocation>
</comment>
<evidence type="ECO:0000256" key="3">
    <source>
        <dbReference type="ARBA" id="ARBA00022989"/>
    </source>
</evidence>
<feature type="transmembrane region" description="Helical" evidence="5">
    <location>
        <begin position="343"/>
        <end position="361"/>
    </location>
</feature>
<keyword evidence="2 5" id="KW-0812">Transmembrane</keyword>
<dbReference type="PANTHER" id="PTHR11662:SF285">
    <property type="entry name" value="HEXURONATE TRANSPORTER"/>
    <property type="match status" value="1"/>
</dbReference>
<feature type="transmembrane region" description="Helical" evidence="5">
    <location>
        <begin position="12"/>
        <end position="29"/>
    </location>
</feature>
<feature type="transmembrane region" description="Helical" evidence="5">
    <location>
        <begin position="172"/>
        <end position="194"/>
    </location>
</feature>
<dbReference type="Gene3D" id="1.20.1250.20">
    <property type="entry name" value="MFS general substrate transporter like domains"/>
    <property type="match status" value="2"/>
</dbReference>
<proteinExistence type="predicted"/>
<evidence type="ECO:0000256" key="4">
    <source>
        <dbReference type="ARBA" id="ARBA00023136"/>
    </source>
</evidence>
<feature type="transmembrane region" description="Helical" evidence="5">
    <location>
        <begin position="84"/>
        <end position="110"/>
    </location>
</feature>
<dbReference type="Pfam" id="PF07690">
    <property type="entry name" value="MFS_1"/>
    <property type="match status" value="1"/>
</dbReference>
<sequence>MKNETSIKPSSFRWTICSLLFVATTINYLDRQVLSLTWKDYLVPEFHWNNNDYGNITALFSIFYAVSMLFAGRFIDKMGTKKGFLYAIAIWSIGACLHAFCGIATAGFITNNWLVGFAGAKEILEKVSDTSLIISTSVSLFIFARLILAIGEAGNFPGAIKATAEYFPKKDRAFATSIFNAGATVGALAAPLTIPFIAKSMGWEMAFIIIGALGFIWMGFWIYLYQEPHKHPKVNSAELEYIQQDIEENTGVSTEGRKLTFSECFKYKQTWAFIFGKFMTDGVWWFYLFWTPAYLSSVYKMDSTQSALPLFVLYIITLLSIIGGWLPKYFVDKLNMNPYSGRMRAMLIFAFFPLLALLAQPLGATSFWIPVIIIGIAGAAHQAWSANIFSTVGDMFPKSAIATIVGIGGMAGGIGSFLINKSSGVLFDYSHKNWTTINGTPLLEKYPQYINERLPENLLSDLEKSGAIIVDGINKGYMIIFTICGVAYLTAWIVMKILVPKYKVIK</sequence>